<dbReference type="AlphaFoldDB" id="A0A1D3TRB8"/>
<dbReference type="OrthoDB" id="9799278at2"/>
<organism evidence="2 3">
    <name type="scientific">Anaerobium acetethylicum</name>
    <dbReference type="NCBI Taxonomy" id="1619234"/>
    <lineage>
        <taxon>Bacteria</taxon>
        <taxon>Bacillati</taxon>
        <taxon>Bacillota</taxon>
        <taxon>Clostridia</taxon>
        <taxon>Lachnospirales</taxon>
        <taxon>Lachnospiraceae</taxon>
        <taxon>Anaerobium</taxon>
    </lineage>
</organism>
<feature type="domain" description="Polysaccharide pyruvyl transferase" evidence="1">
    <location>
        <begin position="15"/>
        <end position="304"/>
    </location>
</feature>
<dbReference type="STRING" id="1619234.SAMN05421730_100423"/>
<evidence type="ECO:0000259" key="1">
    <source>
        <dbReference type="Pfam" id="PF04230"/>
    </source>
</evidence>
<sequence>MEKKIGIITFHRAHNFGAMLQAFALQQFLSINNEAEILDYRSKCIENYYYSPLRLKSMIKSVILGRDSISKLSLKIRRKKTFEKFQQKYLVCSQPYSSNNISEASKNYDLFITGSDQVWNASMVQDDLNYFLKFVNPENRFSYAASFGNNSILTYPAKEEMTELISTIKIPLIRENDGVEILKKLNATNYARAKVVCDPVFLLTKCEWEEKLGLKKKSSDYIFAFFVNDPIHSLDIAKSLHEKTGLSVKYCHSYGTEKNIPDWCEKLMDIGPRKFMETLNSAKYVVTTSFHGMALSIRLGKQFYYELNKNGTNSRLNTLAEIFDLHDREITDSNIPTCSEIDYQKVNEVLEKYSSYSKAVLLSSLEGIDYE</sequence>
<keyword evidence="3" id="KW-1185">Reference proteome</keyword>
<evidence type="ECO:0000313" key="3">
    <source>
        <dbReference type="Proteomes" id="UP000199315"/>
    </source>
</evidence>
<protein>
    <submittedName>
        <fullName evidence="2">Polysaccharide pyruvyl transferase</fullName>
    </submittedName>
</protein>
<dbReference type="EMBL" id="FMKA01000004">
    <property type="protein sequence ID" value="SCP96223.1"/>
    <property type="molecule type" value="Genomic_DNA"/>
</dbReference>
<gene>
    <name evidence="2" type="ORF">SAMN05421730_100423</name>
</gene>
<accession>A0A1D3TRB8</accession>
<evidence type="ECO:0000313" key="2">
    <source>
        <dbReference type="EMBL" id="SCP96223.1"/>
    </source>
</evidence>
<name>A0A1D3TRB8_9FIRM</name>
<keyword evidence="2" id="KW-0808">Transferase</keyword>
<dbReference type="Pfam" id="PF04230">
    <property type="entry name" value="PS_pyruv_trans"/>
    <property type="match status" value="1"/>
</dbReference>
<proteinExistence type="predicted"/>
<dbReference type="InterPro" id="IPR007345">
    <property type="entry name" value="Polysacch_pyruvyl_Trfase"/>
</dbReference>
<dbReference type="Proteomes" id="UP000199315">
    <property type="component" value="Unassembled WGS sequence"/>
</dbReference>
<dbReference type="GO" id="GO:0016740">
    <property type="term" value="F:transferase activity"/>
    <property type="evidence" value="ECO:0007669"/>
    <property type="project" value="UniProtKB-KW"/>
</dbReference>
<reference evidence="2 3" key="1">
    <citation type="submission" date="2016-09" db="EMBL/GenBank/DDBJ databases">
        <authorList>
            <person name="Capua I."/>
            <person name="De Benedictis P."/>
            <person name="Joannis T."/>
            <person name="Lombin L.H."/>
            <person name="Cattoli G."/>
        </authorList>
    </citation>
    <scope>NUCLEOTIDE SEQUENCE [LARGE SCALE GENOMIC DNA]</scope>
    <source>
        <strain evidence="2 3">GluBS11</strain>
    </source>
</reference>
<dbReference type="RefSeq" id="WP_091231233.1">
    <property type="nucleotide sequence ID" value="NZ_FMKA01000004.1"/>
</dbReference>